<name>A0ABU3TR38_9BACT</name>
<feature type="transmembrane region" description="Helical" evidence="5">
    <location>
        <begin position="83"/>
        <end position="102"/>
    </location>
</feature>
<evidence type="ECO:0000259" key="6">
    <source>
        <dbReference type="Pfam" id="PF06803"/>
    </source>
</evidence>
<gene>
    <name evidence="7" type="ORF">PQG45_04675</name>
</gene>
<evidence type="ECO:0000256" key="5">
    <source>
        <dbReference type="SAM" id="Phobius"/>
    </source>
</evidence>
<evidence type="ECO:0000256" key="2">
    <source>
        <dbReference type="ARBA" id="ARBA00022692"/>
    </source>
</evidence>
<organism evidence="7 8">
    <name type="scientific">Aquirufa regiilacus</name>
    <dbReference type="NCBI Taxonomy" id="3024868"/>
    <lineage>
        <taxon>Bacteria</taxon>
        <taxon>Pseudomonadati</taxon>
        <taxon>Bacteroidota</taxon>
        <taxon>Cytophagia</taxon>
        <taxon>Cytophagales</taxon>
        <taxon>Flectobacillaceae</taxon>
        <taxon>Aquirufa</taxon>
    </lineage>
</organism>
<protein>
    <submittedName>
        <fullName evidence="7">YkvA family protein</fullName>
    </submittedName>
</protein>
<dbReference type="Proteomes" id="UP001249959">
    <property type="component" value="Unassembled WGS sequence"/>
</dbReference>
<dbReference type="InterPro" id="IPR010652">
    <property type="entry name" value="DUF1232"/>
</dbReference>
<proteinExistence type="predicted"/>
<dbReference type="Pfam" id="PF06803">
    <property type="entry name" value="DUF1232"/>
    <property type="match status" value="1"/>
</dbReference>
<feature type="domain" description="DUF1232" evidence="6">
    <location>
        <begin position="88"/>
        <end position="123"/>
    </location>
</feature>
<evidence type="ECO:0000256" key="1">
    <source>
        <dbReference type="ARBA" id="ARBA00004127"/>
    </source>
</evidence>
<evidence type="ECO:0000256" key="3">
    <source>
        <dbReference type="ARBA" id="ARBA00022989"/>
    </source>
</evidence>
<keyword evidence="4 5" id="KW-0472">Membrane</keyword>
<reference evidence="7 8" key="1">
    <citation type="submission" date="2023-09" db="EMBL/GenBank/DDBJ databases">
        <title>Aquirufa genomes.</title>
        <authorList>
            <person name="Pitt A."/>
        </authorList>
    </citation>
    <scope>NUCLEOTIDE SEQUENCE [LARGE SCALE GENOMIC DNA]</scope>
    <source>
        <strain evidence="7 8">LEOWEIH-7C</strain>
    </source>
</reference>
<comment type="caution">
    <text evidence="7">The sequence shown here is derived from an EMBL/GenBank/DDBJ whole genome shotgun (WGS) entry which is preliminary data.</text>
</comment>
<comment type="subcellular location">
    <subcellularLocation>
        <location evidence="1">Endomembrane system</location>
        <topology evidence="1">Multi-pass membrane protein</topology>
    </subcellularLocation>
</comment>
<dbReference type="RefSeq" id="WP_315575354.1">
    <property type="nucleotide sequence ID" value="NZ_JARDXH010000002.1"/>
</dbReference>
<evidence type="ECO:0000313" key="7">
    <source>
        <dbReference type="EMBL" id="MDU0808326.1"/>
    </source>
</evidence>
<evidence type="ECO:0000256" key="4">
    <source>
        <dbReference type="ARBA" id="ARBA00023136"/>
    </source>
</evidence>
<keyword evidence="3 5" id="KW-1133">Transmembrane helix</keyword>
<sequence length="141" mass="15867">MGTEKSFIDRIISSHYFQKAMEKAEAVFMHDKLGMLGLLQKALVKVQELAATSNISVVKLLNHYIVLFSELIKAYIAGTYKKLPAITLVKMVAVLVYFISPFDFIPDVLPFVGFTDDLAVVLWVGKSIKNELDEFEKHANV</sequence>
<dbReference type="EMBL" id="JAVNWW010000001">
    <property type="protein sequence ID" value="MDU0808326.1"/>
    <property type="molecule type" value="Genomic_DNA"/>
</dbReference>
<evidence type="ECO:0000313" key="8">
    <source>
        <dbReference type="Proteomes" id="UP001249959"/>
    </source>
</evidence>
<keyword evidence="8" id="KW-1185">Reference proteome</keyword>
<accession>A0ABU3TR38</accession>
<keyword evidence="2 5" id="KW-0812">Transmembrane</keyword>